<evidence type="ECO:0000256" key="7">
    <source>
        <dbReference type="ARBA" id="ARBA00023136"/>
    </source>
</evidence>
<name>A0A3Q0INK6_DIACI</name>
<dbReference type="KEGG" id="dci:103507196"/>
<evidence type="ECO:0000256" key="2">
    <source>
        <dbReference type="ARBA" id="ARBA00022448"/>
    </source>
</evidence>
<dbReference type="Gene3D" id="1.20.1250.20">
    <property type="entry name" value="MFS general substrate transporter like domains"/>
    <property type="match status" value="2"/>
</dbReference>
<dbReference type="STRING" id="121845.A0A3Q0INK6"/>
<feature type="domain" description="Major facilitator superfamily (MFS) profile" evidence="9">
    <location>
        <begin position="1"/>
        <end position="509"/>
    </location>
</feature>
<organism evidence="10 11">
    <name type="scientific">Diaphorina citri</name>
    <name type="common">Asian citrus psyllid</name>
    <dbReference type="NCBI Taxonomy" id="121845"/>
    <lineage>
        <taxon>Eukaryota</taxon>
        <taxon>Metazoa</taxon>
        <taxon>Ecdysozoa</taxon>
        <taxon>Arthropoda</taxon>
        <taxon>Hexapoda</taxon>
        <taxon>Insecta</taxon>
        <taxon>Pterygota</taxon>
        <taxon>Neoptera</taxon>
        <taxon>Paraneoptera</taxon>
        <taxon>Hemiptera</taxon>
        <taxon>Sternorrhyncha</taxon>
        <taxon>Psylloidea</taxon>
        <taxon>Psyllidae</taxon>
        <taxon>Diaphorininae</taxon>
        <taxon>Diaphorina</taxon>
    </lineage>
</organism>
<dbReference type="InterPro" id="IPR050549">
    <property type="entry name" value="MFS_Trehalose_Transporter"/>
</dbReference>
<evidence type="ECO:0000313" key="11">
    <source>
        <dbReference type="RefSeq" id="XP_026677822.1"/>
    </source>
</evidence>
<feature type="transmembrane region" description="Helical" evidence="8">
    <location>
        <begin position="78"/>
        <end position="102"/>
    </location>
</feature>
<feature type="transmembrane region" description="Helical" evidence="8">
    <location>
        <begin position="234"/>
        <end position="253"/>
    </location>
</feature>
<feature type="transmembrane region" description="Helical" evidence="8">
    <location>
        <begin position="446"/>
        <end position="467"/>
    </location>
</feature>
<dbReference type="FunFam" id="1.20.1250.20:FF:000218">
    <property type="entry name" value="facilitated trehalose transporter Tret1"/>
    <property type="match status" value="1"/>
</dbReference>
<feature type="transmembrane region" description="Helical" evidence="8">
    <location>
        <begin position="319"/>
        <end position="342"/>
    </location>
</feature>
<dbReference type="PANTHER" id="PTHR48021">
    <property type="match status" value="1"/>
</dbReference>
<dbReference type="AlphaFoldDB" id="A0A3Q0INK6"/>
<feature type="transmembrane region" description="Helical" evidence="8">
    <location>
        <begin position="354"/>
        <end position="379"/>
    </location>
</feature>
<dbReference type="GeneID" id="103507196"/>
<evidence type="ECO:0000256" key="5">
    <source>
        <dbReference type="ARBA" id="ARBA00022692"/>
    </source>
</evidence>
<evidence type="ECO:0000313" key="10">
    <source>
        <dbReference type="Proteomes" id="UP000079169"/>
    </source>
</evidence>
<dbReference type="Proteomes" id="UP000079169">
    <property type="component" value="Unplaced"/>
</dbReference>
<keyword evidence="5 8" id="KW-0812">Transmembrane</keyword>
<feature type="transmembrane region" description="Helical" evidence="8">
    <location>
        <begin position="177"/>
        <end position="196"/>
    </location>
</feature>
<keyword evidence="3" id="KW-1003">Cell membrane</keyword>
<keyword evidence="4" id="KW-0762">Sugar transport</keyword>
<feature type="transmembrane region" description="Helical" evidence="8">
    <location>
        <begin position="385"/>
        <end position="406"/>
    </location>
</feature>
<sequence>MGQGFSAILIPQLQKPSSIISISSDDASWIASLGVISTPVGSLFAGIFMDLLGRKTTVQLTAIPFIIGWTIITVSKGFTLLCVGRFITGMAIGMSSACYVYVAEICLPNDRGYLSAFGPVFVSLGVLIVYSLGYIVTWQYTSAACAVVALVGFAAMHAVPETPSWLARQGCTKEARSALFITGMAIGMSSACYVYVAEICLPNDRGYLSAFGPVFVSLGVLIVYSLGYIVTWQYTSAACAVVALVGFAAMHAVPETPSWLARQGCTKEARNSLVWFRRSTAVADAELKEIQQSLKVQMAGSSMDHCAQTFTNSAVWKPFFILIGFFLFQEASGMYIVLYYAVNFFEDAGSSLDDYVASIIVAGLRFFMAIIGSACIQMFSRRALATTSAFFMALSMGISGTYEYYFSELSMDDRPLNWIPLACILANVCASMLGMLQLPWVMIAELFPLSVRGIMGGIVCSLGYLFIFTTVKMYPDLMYLLNMGGMMWAFSCACLLAMVFIQAFLPETQGKTLLEIENHFRGKKNMADSTEHLEKGFHQSTGSIYTINPNAREV</sequence>
<gene>
    <name evidence="11" type="primary">LOC103507196</name>
</gene>
<dbReference type="PANTHER" id="PTHR48021:SF32">
    <property type="entry name" value="FACILITATED TREHALOSE TRANSPORTER TRET1-2 HOMOLOG-LIKE PROTEIN"/>
    <property type="match status" value="1"/>
</dbReference>
<dbReference type="RefSeq" id="XP_026677822.1">
    <property type="nucleotide sequence ID" value="XM_026822021.1"/>
</dbReference>
<accession>A0A3Q0INK6</accession>
<dbReference type="InterPro" id="IPR020846">
    <property type="entry name" value="MFS_dom"/>
</dbReference>
<evidence type="ECO:0000256" key="8">
    <source>
        <dbReference type="SAM" id="Phobius"/>
    </source>
</evidence>
<protein>
    <submittedName>
        <fullName evidence="11">Facilitated trehalose transporter Tret1-2 homolog</fullName>
    </submittedName>
</protein>
<proteinExistence type="predicted"/>
<dbReference type="GO" id="GO:0022857">
    <property type="term" value="F:transmembrane transporter activity"/>
    <property type="evidence" value="ECO:0007669"/>
    <property type="project" value="InterPro"/>
</dbReference>
<keyword evidence="6 8" id="KW-1133">Transmembrane helix</keyword>
<comment type="subcellular location">
    <subcellularLocation>
        <location evidence="1">Cell membrane</location>
        <topology evidence="1">Multi-pass membrane protein</topology>
    </subcellularLocation>
</comment>
<dbReference type="Pfam" id="PF00083">
    <property type="entry name" value="Sugar_tr"/>
    <property type="match status" value="2"/>
</dbReference>
<evidence type="ECO:0000256" key="6">
    <source>
        <dbReference type="ARBA" id="ARBA00022989"/>
    </source>
</evidence>
<evidence type="ECO:0000256" key="1">
    <source>
        <dbReference type="ARBA" id="ARBA00004651"/>
    </source>
</evidence>
<dbReference type="InterPro" id="IPR036259">
    <property type="entry name" value="MFS_trans_sf"/>
</dbReference>
<feature type="transmembrane region" description="Helical" evidence="8">
    <location>
        <begin position="208"/>
        <end position="227"/>
    </location>
</feature>
<keyword evidence="7 8" id="KW-0472">Membrane</keyword>
<dbReference type="PaxDb" id="121845-A0A3Q0INK6"/>
<feature type="transmembrane region" description="Helical" evidence="8">
    <location>
        <begin position="114"/>
        <end position="132"/>
    </location>
</feature>
<dbReference type="PROSITE" id="PS50850">
    <property type="entry name" value="MFS"/>
    <property type="match status" value="1"/>
</dbReference>
<dbReference type="GO" id="GO:0005886">
    <property type="term" value="C:plasma membrane"/>
    <property type="evidence" value="ECO:0007669"/>
    <property type="project" value="UniProtKB-SubCell"/>
</dbReference>
<keyword evidence="2" id="KW-0813">Transport</keyword>
<evidence type="ECO:0000256" key="4">
    <source>
        <dbReference type="ARBA" id="ARBA00022597"/>
    </source>
</evidence>
<reference evidence="11" key="1">
    <citation type="submission" date="2025-08" db="UniProtKB">
        <authorList>
            <consortium name="RefSeq"/>
        </authorList>
    </citation>
    <scope>IDENTIFICATION</scope>
</reference>
<feature type="transmembrane region" description="Helical" evidence="8">
    <location>
        <begin position="138"/>
        <end position="156"/>
    </location>
</feature>
<dbReference type="PROSITE" id="PS00216">
    <property type="entry name" value="SUGAR_TRANSPORT_1"/>
    <property type="match status" value="1"/>
</dbReference>
<keyword evidence="10" id="KW-1185">Reference proteome</keyword>
<dbReference type="InterPro" id="IPR005828">
    <property type="entry name" value="MFS_sugar_transport-like"/>
</dbReference>
<evidence type="ECO:0000256" key="3">
    <source>
        <dbReference type="ARBA" id="ARBA00022475"/>
    </source>
</evidence>
<feature type="transmembrane region" description="Helical" evidence="8">
    <location>
        <begin position="418"/>
        <end position="440"/>
    </location>
</feature>
<dbReference type="SUPFAM" id="SSF103473">
    <property type="entry name" value="MFS general substrate transporter"/>
    <property type="match status" value="2"/>
</dbReference>
<dbReference type="InterPro" id="IPR005829">
    <property type="entry name" value="Sugar_transporter_CS"/>
</dbReference>
<feature type="transmembrane region" description="Helical" evidence="8">
    <location>
        <begin position="27"/>
        <end position="49"/>
    </location>
</feature>
<feature type="transmembrane region" description="Helical" evidence="8">
    <location>
        <begin position="479"/>
        <end position="505"/>
    </location>
</feature>
<evidence type="ECO:0000259" key="9">
    <source>
        <dbReference type="PROSITE" id="PS50850"/>
    </source>
</evidence>